<name>A0ABD3UUI6_SINWO</name>
<dbReference type="Pfam" id="PF00078">
    <property type="entry name" value="RVT_1"/>
    <property type="match status" value="1"/>
</dbReference>
<evidence type="ECO:0000259" key="1">
    <source>
        <dbReference type="Pfam" id="PF00078"/>
    </source>
</evidence>
<sequence>MNHLEENNILSNFQHGFRQNRSCETQLIITVEEISRYLDNRQQVDLLILDFSKAFDTVPHHRLLKLDHYEVRGNLHGWLKSWLTSREQKVLVEGDESTSM</sequence>
<dbReference type="AlphaFoldDB" id="A0ABD3UUI6"/>
<protein>
    <recommendedName>
        <fullName evidence="1">Reverse transcriptase domain-containing protein</fullName>
    </recommendedName>
</protein>
<comment type="caution">
    <text evidence="2">The sequence shown here is derived from an EMBL/GenBank/DDBJ whole genome shotgun (WGS) entry which is preliminary data.</text>
</comment>
<dbReference type="EMBL" id="JBJQND010000015">
    <property type="protein sequence ID" value="KAL3852436.1"/>
    <property type="molecule type" value="Genomic_DNA"/>
</dbReference>
<evidence type="ECO:0000313" key="3">
    <source>
        <dbReference type="Proteomes" id="UP001634394"/>
    </source>
</evidence>
<dbReference type="PANTHER" id="PTHR33332">
    <property type="entry name" value="REVERSE TRANSCRIPTASE DOMAIN-CONTAINING PROTEIN"/>
    <property type="match status" value="1"/>
</dbReference>
<dbReference type="InterPro" id="IPR000477">
    <property type="entry name" value="RT_dom"/>
</dbReference>
<evidence type="ECO:0000313" key="2">
    <source>
        <dbReference type="EMBL" id="KAL3852436.1"/>
    </source>
</evidence>
<dbReference type="Proteomes" id="UP001634394">
    <property type="component" value="Unassembled WGS sequence"/>
</dbReference>
<reference evidence="2 3" key="1">
    <citation type="submission" date="2024-11" db="EMBL/GenBank/DDBJ databases">
        <title>Chromosome-level genome assembly of the freshwater bivalve Anodonta woodiana.</title>
        <authorList>
            <person name="Chen X."/>
        </authorList>
    </citation>
    <scope>NUCLEOTIDE SEQUENCE [LARGE SCALE GENOMIC DNA]</scope>
    <source>
        <strain evidence="2">MN2024</strain>
        <tissue evidence="2">Gills</tissue>
    </source>
</reference>
<accession>A0ABD3UUI6</accession>
<proteinExistence type="predicted"/>
<gene>
    <name evidence="2" type="ORF">ACJMK2_016075</name>
</gene>
<feature type="domain" description="Reverse transcriptase" evidence="1">
    <location>
        <begin position="3"/>
        <end position="89"/>
    </location>
</feature>
<keyword evidence="3" id="KW-1185">Reference proteome</keyword>
<organism evidence="2 3">
    <name type="scientific">Sinanodonta woodiana</name>
    <name type="common">Chinese pond mussel</name>
    <name type="synonym">Anodonta woodiana</name>
    <dbReference type="NCBI Taxonomy" id="1069815"/>
    <lineage>
        <taxon>Eukaryota</taxon>
        <taxon>Metazoa</taxon>
        <taxon>Spiralia</taxon>
        <taxon>Lophotrochozoa</taxon>
        <taxon>Mollusca</taxon>
        <taxon>Bivalvia</taxon>
        <taxon>Autobranchia</taxon>
        <taxon>Heteroconchia</taxon>
        <taxon>Palaeoheterodonta</taxon>
        <taxon>Unionida</taxon>
        <taxon>Unionoidea</taxon>
        <taxon>Unionidae</taxon>
        <taxon>Unioninae</taxon>
        <taxon>Sinanodonta</taxon>
    </lineage>
</organism>